<feature type="transmembrane region" description="Helical" evidence="8">
    <location>
        <begin position="21"/>
        <end position="38"/>
    </location>
</feature>
<comment type="subcellular location">
    <subcellularLocation>
        <location evidence="1">Cell inner membrane</location>
        <topology evidence="1">Multi-pass membrane protein</topology>
    </subcellularLocation>
</comment>
<dbReference type="AlphaFoldDB" id="A0A5N4WQZ9"/>
<accession>A0A5N4WQZ9</accession>
<evidence type="ECO:0000256" key="7">
    <source>
        <dbReference type="ARBA" id="ARBA00023136"/>
    </source>
</evidence>
<feature type="domain" description="Sulfatase N-terminal" evidence="9">
    <location>
        <begin position="242"/>
        <end position="535"/>
    </location>
</feature>
<dbReference type="Pfam" id="PF08019">
    <property type="entry name" value="EptA_B_N"/>
    <property type="match status" value="1"/>
</dbReference>
<dbReference type="InterPro" id="IPR017850">
    <property type="entry name" value="Alkaline_phosphatase_core_sf"/>
</dbReference>
<keyword evidence="2" id="KW-1003">Cell membrane</keyword>
<evidence type="ECO:0000256" key="1">
    <source>
        <dbReference type="ARBA" id="ARBA00004429"/>
    </source>
</evidence>
<dbReference type="CDD" id="cd16017">
    <property type="entry name" value="LptA"/>
    <property type="match status" value="1"/>
</dbReference>
<dbReference type="PANTHER" id="PTHR30443">
    <property type="entry name" value="INNER MEMBRANE PROTEIN"/>
    <property type="match status" value="1"/>
</dbReference>
<dbReference type="GO" id="GO:0016776">
    <property type="term" value="F:phosphotransferase activity, phosphate group as acceptor"/>
    <property type="evidence" value="ECO:0007669"/>
    <property type="project" value="TreeGrafter"/>
</dbReference>
<feature type="domain" description="Phosphoethanolamine transferase N-terminal" evidence="10">
    <location>
        <begin position="64"/>
        <end position="213"/>
    </location>
</feature>
<evidence type="ECO:0000313" key="11">
    <source>
        <dbReference type="EMBL" id="KAB1858209.1"/>
    </source>
</evidence>
<dbReference type="RefSeq" id="WP_151504260.1">
    <property type="nucleotide sequence ID" value="NZ_VXLD01000002.1"/>
</dbReference>
<evidence type="ECO:0000256" key="3">
    <source>
        <dbReference type="ARBA" id="ARBA00022519"/>
    </source>
</evidence>
<protein>
    <submittedName>
        <fullName evidence="11">Phosphoethanolamine--lipid A transferase</fullName>
    </submittedName>
</protein>
<dbReference type="GO" id="GO:0005886">
    <property type="term" value="C:plasma membrane"/>
    <property type="evidence" value="ECO:0007669"/>
    <property type="project" value="UniProtKB-SubCell"/>
</dbReference>
<evidence type="ECO:0000256" key="2">
    <source>
        <dbReference type="ARBA" id="ARBA00022475"/>
    </source>
</evidence>
<keyword evidence="6 8" id="KW-1133">Transmembrane helix</keyword>
<proteinExistence type="predicted"/>
<keyword evidence="3" id="KW-0997">Cell inner membrane</keyword>
<evidence type="ECO:0000256" key="5">
    <source>
        <dbReference type="ARBA" id="ARBA00022692"/>
    </source>
</evidence>
<gene>
    <name evidence="11" type="ORF">F4W09_05640</name>
</gene>
<dbReference type="Pfam" id="PF00884">
    <property type="entry name" value="Sulfatase"/>
    <property type="match status" value="1"/>
</dbReference>
<keyword evidence="7 8" id="KW-0472">Membrane</keyword>
<keyword evidence="5 8" id="KW-0812">Transmembrane</keyword>
<sequence length="558" mass="62435">MNLSRLERLKQFFPPLALHQFNLLLALWLGVALNFAFYKQIQLLTPYQGFKAYAFLSATVLVVVALYNLILQLFQWKWNAKILALFLVFVGGLTAYFVNSLGVVISPGQVQNMMQTDTKEALDLFSIQFVVWSMFMVVLPMVLIALIRIENKPLSKQLLSKGLHVVGSLAVIGGLLFVFYVDFAAIFREHRDLKGMISPQNTIASTLSYYRKQKPKENLPLVTYGTDAHRVVNTSAEGMPKLMVLVVGETARAESFSLNGYAKNTNPELSKQNVINFSQVSSCGTATAVSVPCMFSGMPREDYDEQLAGHREGLLDIAQRAGYKVTWIDNNSGCKGACDRVHQFEIPAALKQKWCDAEGECMDEVLVDSLKSYLASIPTEDKTPQLIVLHQMGSHGPAYYKRSTEQFQPFKPMCATNAIQGCSRDELLNSYDNSIVYTDHILNQVIQTIKEVPNHQTGFWYLSDHGESTGESGMYLHGAPYAIAPTQQTHVPMIMWFSPTWQQHNASQVSCLQQQKQAARSQDNLFPTLLSLLDVKTQVIDDKNDMLKQCATNPTGKA</sequence>
<dbReference type="NCBIfam" id="NF028537">
    <property type="entry name" value="P_eth_NH2_trans"/>
    <property type="match status" value="1"/>
</dbReference>
<dbReference type="InterPro" id="IPR012549">
    <property type="entry name" value="EptA-like_N"/>
</dbReference>
<dbReference type="EMBL" id="VXLD01000002">
    <property type="protein sequence ID" value="KAB1858209.1"/>
    <property type="molecule type" value="Genomic_DNA"/>
</dbReference>
<feature type="transmembrane region" description="Helical" evidence="8">
    <location>
        <begin position="50"/>
        <end position="70"/>
    </location>
</feature>
<dbReference type="PANTHER" id="PTHR30443:SF0">
    <property type="entry name" value="PHOSPHOETHANOLAMINE TRANSFERASE EPTA"/>
    <property type="match status" value="1"/>
</dbReference>
<dbReference type="Gene3D" id="3.40.720.10">
    <property type="entry name" value="Alkaline Phosphatase, subunit A"/>
    <property type="match status" value="1"/>
</dbReference>
<feature type="transmembrane region" description="Helical" evidence="8">
    <location>
        <begin position="158"/>
        <end position="181"/>
    </location>
</feature>
<reference evidence="11 12" key="1">
    <citation type="submission" date="2019-09" db="EMBL/GenBank/DDBJ databases">
        <title>Draft genome sequence of Acinetobacter tandoii W4-4-4 isolated from environmental water sample.</title>
        <authorList>
            <person name="Wee S.K."/>
            <person name="Yan B."/>
            <person name="Mustaffa S.B."/>
            <person name="Yap E.P.H."/>
        </authorList>
    </citation>
    <scope>NUCLEOTIDE SEQUENCE [LARGE SCALE GENOMIC DNA]</scope>
    <source>
        <strain evidence="11 12">W4-4-4</strain>
    </source>
</reference>
<evidence type="ECO:0000256" key="6">
    <source>
        <dbReference type="ARBA" id="ARBA00022989"/>
    </source>
</evidence>
<evidence type="ECO:0000256" key="4">
    <source>
        <dbReference type="ARBA" id="ARBA00022679"/>
    </source>
</evidence>
<dbReference type="GO" id="GO:0009244">
    <property type="term" value="P:lipopolysaccharide core region biosynthetic process"/>
    <property type="evidence" value="ECO:0007669"/>
    <property type="project" value="TreeGrafter"/>
</dbReference>
<evidence type="ECO:0000256" key="8">
    <source>
        <dbReference type="SAM" id="Phobius"/>
    </source>
</evidence>
<dbReference type="InterPro" id="IPR058130">
    <property type="entry name" value="PEA_transf_C"/>
</dbReference>
<name>A0A5N4WQZ9_9GAMM</name>
<dbReference type="InterPro" id="IPR040423">
    <property type="entry name" value="PEA_transferase"/>
</dbReference>
<organism evidence="11 12">
    <name type="scientific">Acinetobacter tandoii</name>
    <dbReference type="NCBI Taxonomy" id="202954"/>
    <lineage>
        <taxon>Bacteria</taxon>
        <taxon>Pseudomonadati</taxon>
        <taxon>Pseudomonadota</taxon>
        <taxon>Gammaproteobacteria</taxon>
        <taxon>Moraxellales</taxon>
        <taxon>Moraxellaceae</taxon>
        <taxon>Acinetobacter</taxon>
    </lineage>
</organism>
<comment type="caution">
    <text evidence="11">The sequence shown here is derived from an EMBL/GenBank/DDBJ whole genome shotgun (WGS) entry which is preliminary data.</text>
</comment>
<keyword evidence="4 11" id="KW-0808">Transferase</keyword>
<dbReference type="Proteomes" id="UP000325788">
    <property type="component" value="Unassembled WGS sequence"/>
</dbReference>
<feature type="transmembrane region" description="Helical" evidence="8">
    <location>
        <begin position="82"/>
        <end position="105"/>
    </location>
</feature>
<evidence type="ECO:0000259" key="9">
    <source>
        <dbReference type="Pfam" id="PF00884"/>
    </source>
</evidence>
<feature type="transmembrane region" description="Helical" evidence="8">
    <location>
        <begin position="125"/>
        <end position="146"/>
    </location>
</feature>
<dbReference type="InterPro" id="IPR000917">
    <property type="entry name" value="Sulfatase_N"/>
</dbReference>
<evidence type="ECO:0000313" key="12">
    <source>
        <dbReference type="Proteomes" id="UP000325788"/>
    </source>
</evidence>
<evidence type="ECO:0000259" key="10">
    <source>
        <dbReference type="Pfam" id="PF08019"/>
    </source>
</evidence>
<dbReference type="SUPFAM" id="SSF53649">
    <property type="entry name" value="Alkaline phosphatase-like"/>
    <property type="match status" value="1"/>
</dbReference>